<evidence type="ECO:0000259" key="1">
    <source>
        <dbReference type="Pfam" id="PF06568"/>
    </source>
</evidence>
<gene>
    <name evidence="2" type="ORF">TM5383_01786</name>
</gene>
<organism evidence="2 3">
    <name type="scientific">Thalassovita mediterranea</name>
    <dbReference type="NCBI Taxonomy" id="340021"/>
    <lineage>
        <taxon>Bacteria</taxon>
        <taxon>Pseudomonadati</taxon>
        <taxon>Pseudomonadota</taxon>
        <taxon>Alphaproteobacteria</taxon>
        <taxon>Rhodobacterales</taxon>
        <taxon>Roseobacteraceae</taxon>
        <taxon>Thalassovita</taxon>
    </lineage>
</organism>
<protein>
    <recommendedName>
        <fullName evidence="1">YjiS-like domain-containing protein</fullName>
    </recommendedName>
</protein>
<dbReference type="EMBL" id="CYSF01000007">
    <property type="protein sequence ID" value="CUH84575.1"/>
    <property type="molecule type" value="Genomic_DNA"/>
</dbReference>
<evidence type="ECO:0000313" key="2">
    <source>
        <dbReference type="EMBL" id="CUH84575.1"/>
    </source>
</evidence>
<evidence type="ECO:0000313" key="3">
    <source>
        <dbReference type="Proteomes" id="UP000051681"/>
    </source>
</evidence>
<name>A0A0P1GPR7_9RHOB</name>
<dbReference type="STRING" id="340021.TM5383_01786"/>
<dbReference type="OrthoDB" id="8244198at2"/>
<sequence length="70" mass="7798">MAYAATAPRGLHIVARLNAAFAAVKAARKRRAAYEETVTELSALSNRELTDLGVDRHDIQRIAYEHVYTL</sequence>
<feature type="domain" description="YjiS-like" evidence="1">
    <location>
        <begin position="26"/>
        <end position="60"/>
    </location>
</feature>
<dbReference type="InterPro" id="IPR009506">
    <property type="entry name" value="YjiS-like"/>
</dbReference>
<proteinExistence type="predicted"/>
<accession>A0A0P1GPR7</accession>
<dbReference type="Proteomes" id="UP000051681">
    <property type="component" value="Unassembled WGS sequence"/>
</dbReference>
<dbReference type="RefSeq" id="WP_058318666.1">
    <property type="nucleotide sequence ID" value="NZ_CYSF01000007.1"/>
</dbReference>
<dbReference type="AlphaFoldDB" id="A0A0P1GPR7"/>
<dbReference type="Pfam" id="PF06568">
    <property type="entry name" value="YjiS-like"/>
    <property type="match status" value="1"/>
</dbReference>
<keyword evidence="3" id="KW-1185">Reference proteome</keyword>
<reference evidence="2 3" key="1">
    <citation type="submission" date="2015-09" db="EMBL/GenBank/DDBJ databases">
        <authorList>
            <consortium name="Swine Surveillance"/>
        </authorList>
    </citation>
    <scope>NUCLEOTIDE SEQUENCE [LARGE SCALE GENOMIC DNA]</scope>
    <source>
        <strain evidence="2 3">CECT 8383</strain>
    </source>
</reference>